<feature type="domain" description="ABC transporter" evidence="9">
    <location>
        <begin position="1073"/>
        <end position="1302"/>
    </location>
</feature>
<feature type="transmembrane region" description="Helical" evidence="8">
    <location>
        <begin position="1005"/>
        <end position="1027"/>
    </location>
</feature>
<accession>A0A195BC45</accession>
<evidence type="ECO:0000256" key="8">
    <source>
        <dbReference type="SAM" id="Phobius"/>
    </source>
</evidence>
<dbReference type="InterPro" id="IPR044726">
    <property type="entry name" value="ABCC_6TM_D2"/>
</dbReference>
<dbReference type="InterPro" id="IPR050173">
    <property type="entry name" value="ABC_transporter_C-like"/>
</dbReference>
<evidence type="ECO:0000256" key="6">
    <source>
        <dbReference type="ARBA" id="ARBA00022989"/>
    </source>
</evidence>
<sequence>MDAAKKVNNPNPRISANPISKLFFWWLARIIWYGKDHDLEMKNVYNIMPADDSEFLGNKLEENWKNEVHAAKKDGRKPKFFTALKKTFIWSFFYYGGWVLVLAAIVRTMQIYILGLFIWHFDPRAASTQEEAYLYASGVIMLGIMIVMITHHSNMGLMEIGMRILCLSSSTITTPGQVVNLLSNDMSKFEQLFLTLHYIWILPIQGSIIAFMIWQSVGIASLAGVFFIIIQTIPLQGYISRCTSKLRSKIAIRTDERIRLMSEIIKGIQVIKMYTWEKPFAELVNCARKYEIDVLTLISYLRGFTLASCVFTERTTLYFTIMAYVLCGHSISADKVFSLAQYFNILQLTMAIFYPLAVAGAAEAAVSIKRIENFLLLNENVPLIQSSSTIKDTSILMKNVSASWTTTKIVNTLHNINIQIKDKKLYTIIGPVGAGKSSFLQAILGELKSLQGQIQINGKISYAGQEPWLFTGTVRNNILFGQPYDNVKYQNVVNVCALMKDFEQLPYGDKTLVGERGMALSGGQRARINLARAVYRDADIYLFDDPLSAVDSHVGRHLFNECINNYLRNKTRILVTHQLQYLKQCDYIVILNNGQIEDEGTFIALQEKRAIFLEILMKVEEVNEKMKEPLKIDANPMSDIISNSNDEDTEKAEPQETEELLAKGSLSKLIYWKYLRSGASIIMIIFFLFCMIFGQIGNNGCDYWVGYWTRQEEMRIKAMRELQHSAVNNFTMLSSTLRSTRQIENASNINNEFMEFVTTTDYYRKDMSNDTISSRNFTINNYENIYYLDTNMALWIYGGFIATSIVVTTIKNLIFVKICMNASKNLHNFMFSCVLKAPMSFFDNNPSGRILNRFSKDMGAVDEILPSTMTTSIQIFMVMIGILIQVLIINWWIIFAVIIMIFLFGIIRKIYLPIARTTKRLEGIAKSPMFSHVNSTLSGLTTIRSTGAQEMIRKQFDEHQDLHTSTYSLIIATGTVFGLALDIVSIGFIAIVTYSFIALNDENTFAGHVGLAISQVLILCGMVQYGIRQTAETITQMTSVERIMQFTELEKEGPFESNPKDKPSSNWPSKGEIKFDRVYLRYSESELPVLKSLSFVVKPGMKIGIVGRTGAGKSSLIAALFRMAQLDGTIYIDNIDTKKIGLHDLRNKISIIPQEPVLFSATLRNNLDPFYKFHDADLWSVLEEVKLKHMVDSLDYRVEQDGSNFSVGQRQLVCLARAILQDNKILVLDEATANVDPTTDALIQTTIRKKFENCTVLTIAHRLNTIMDNDKVLTMDQGQLLEFDHPYILLQNEQGHFSSMVQETGKAMTEQLKQCAKEAYEQQHELLSNQLHYTRFDQVRYSTILYDMLRTFLKVYFFIQHTRQNYASNPLIST</sequence>
<dbReference type="Gene3D" id="1.20.1560.10">
    <property type="entry name" value="ABC transporter type 1, transmembrane domain"/>
    <property type="match status" value="2"/>
</dbReference>
<protein>
    <submittedName>
        <fullName evidence="11">Multidrug resistance-associated protein 4</fullName>
    </submittedName>
</protein>
<feature type="domain" description="ABC transmembrane type-1" evidence="10">
    <location>
        <begin position="794"/>
        <end position="1039"/>
    </location>
</feature>
<keyword evidence="6 8" id="KW-1133">Transmembrane helix</keyword>
<dbReference type="CDD" id="cd18580">
    <property type="entry name" value="ABC_6TM_ABCC_D2"/>
    <property type="match status" value="1"/>
</dbReference>
<dbReference type="FunFam" id="3.40.50.300:FF:000482">
    <property type="entry name" value="Multidrug resistance-associated protein member 4"/>
    <property type="match status" value="1"/>
</dbReference>
<evidence type="ECO:0000256" key="5">
    <source>
        <dbReference type="ARBA" id="ARBA00022840"/>
    </source>
</evidence>
<dbReference type="SMART" id="SM00382">
    <property type="entry name" value="AAA"/>
    <property type="match status" value="2"/>
</dbReference>
<name>A0A195BC45_9HYME</name>
<evidence type="ECO:0000256" key="7">
    <source>
        <dbReference type="ARBA" id="ARBA00023136"/>
    </source>
</evidence>
<evidence type="ECO:0000313" key="12">
    <source>
        <dbReference type="Proteomes" id="UP000078540"/>
    </source>
</evidence>
<dbReference type="EMBL" id="KQ976529">
    <property type="protein sequence ID" value="KYM81765.1"/>
    <property type="molecule type" value="Genomic_DNA"/>
</dbReference>
<comment type="subcellular location">
    <subcellularLocation>
        <location evidence="1">Membrane</location>
        <topology evidence="1">Multi-pass membrane protein</topology>
    </subcellularLocation>
</comment>
<evidence type="ECO:0000256" key="2">
    <source>
        <dbReference type="ARBA" id="ARBA00022448"/>
    </source>
</evidence>
<proteinExistence type="predicted"/>
<gene>
    <name evidence="11" type="ORF">ALC53_07758</name>
</gene>
<feature type="transmembrane region" description="Helical" evidence="8">
    <location>
        <begin position="345"/>
        <end position="366"/>
    </location>
</feature>
<evidence type="ECO:0000259" key="9">
    <source>
        <dbReference type="PROSITE" id="PS50893"/>
    </source>
</evidence>
<dbReference type="FunFam" id="3.40.50.300:FF:000163">
    <property type="entry name" value="Multidrug resistance-associated protein member 4"/>
    <property type="match status" value="1"/>
</dbReference>
<reference evidence="11 12" key="1">
    <citation type="submission" date="2015-09" db="EMBL/GenBank/DDBJ databases">
        <title>Atta colombica WGS genome.</title>
        <authorList>
            <person name="Nygaard S."/>
            <person name="Hu H."/>
            <person name="Boomsma J."/>
            <person name="Zhang G."/>
        </authorList>
    </citation>
    <scope>NUCLEOTIDE SEQUENCE [LARGE SCALE GENOMIC DNA]</scope>
    <source>
        <strain evidence="11">Treedump-2</strain>
        <tissue evidence="11">Whole body</tissue>
    </source>
</reference>
<feature type="transmembrane region" description="Helical" evidence="8">
    <location>
        <begin position="969"/>
        <end position="999"/>
    </location>
</feature>
<dbReference type="FunFam" id="1.20.1560.10:FF:000026">
    <property type="entry name" value="Multidrug resistance-associated protein lethal(2)03659"/>
    <property type="match status" value="1"/>
</dbReference>
<dbReference type="STRING" id="520822.A0A195BC45"/>
<dbReference type="InterPro" id="IPR011527">
    <property type="entry name" value="ABC1_TM_dom"/>
</dbReference>
<dbReference type="GO" id="GO:0140359">
    <property type="term" value="F:ABC-type transporter activity"/>
    <property type="evidence" value="ECO:0007669"/>
    <property type="project" value="InterPro"/>
</dbReference>
<feature type="transmembrane region" description="Helical" evidence="8">
    <location>
        <begin position="219"/>
        <end position="239"/>
    </location>
</feature>
<organism evidence="11 12">
    <name type="scientific">Atta colombica</name>
    <dbReference type="NCBI Taxonomy" id="520822"/>
    <lineage>
        <taxon>Eukaryota</taxon>
        <taxon>Metazoa</taxon>
        <taxon>Ecdysozoa</taxon>
        <taxon>Arthropoda</taxon>
        <taxon>Hexapoda</taxon>
        <taxon>Insecta</taxon>
        <taxon>Pterygota</taxon>
        <taxon>Neoptera</taxon>
        <taxon>Endopterygota</taxon>
        <taxon>Hymenoptera</taxon>
        <taxon>Apocrita</taxon>
        <taxon>Aculeata</taxon>
        <taxon>Formicoidea</taxon>
        <taxon>Formicidae</taxon>
        <taxon>Myrmicinae</taxon>
        <taxon>Atta</taxon>
    </lineage>
</organism>
<dbReference type="GO" id="GO:0016887">
    <property type="term" value="F:ATP hydrolysis activity"/>
    <property type="evidence" value="ECO:0007669"/>
    <property type="project" value="InterPro"/>
</dbReference>
<keyword evidence="3 8" id="KW-0812">Transmembrane</keyword>
<dbReference type="InterPro" id="IPR003593">
    <property type="entry name" value="AAA+_ATPase"/>
</dbReference>
<dbReference type="PROSITE" id="PS50929">
    <property type="entry name" value="ABC_TM1F"/>
    <property type="match status" value="2"/>
</dbReference>
<keyword evidence="7 8" id="KW-0472">Membrane</keyword>
<feature type="transmembrane region" description="Helical" evidence="8">
    <location>
        <begin position="674"/>
        <end position="696"/>
    </location>
</feature>
<dbReference type="FunFam" id="1.20.1560.10:FF:000014">
    <property type="entry name" value="Multidrug resistance-associated protein member 4"/>
    <property type="match status" value="1"/>
</dbReference>
<feature type="transmembrane region" description="Helical" evidence="8">
    <location>
        <begin position="192"/>
        <end position="213"/>
    </location>
</feature>
<dbReference type="GO" id="GO:0016020">
    <property type="term" value="C:membrane"/>
    <property type="evidence" value="ECO:0007669"/>
    <property type="project" value="UniProtKB-SubCell"/>
</dbReference>
<dbReference type="SUPFAM" id="SSF52540">
    <property type="entry name" value="P-loop containing nucleoside triphosphate hydrolases"/>
    <property type="match status" value="2"/>
</dbReference>
<feature type="transmembrane region" description="Helical" evidence="8">
    <location>
        <begin position="316"/>
        <end position="333"/>
    </location>
</feature>
<keyword evidence="4" id="KW-0547">Nucleotide-binding</keyword>
<evidence type="ECO:0000256" key="1">
    <source>
        <dbReference type="ARBA" id="ARBA00004141"/>
    </source>
</evidence>
<feature type="transmembrane region" description="Helical" evidence="8">
    <location>
        <begin position="891"/>
        <end position="911"/>
    </location>
</feature>
<dbReference type="InterPro" id="IPR003439">
    <property type="entry name" value="ABC_transporter-like_ATP-bd"/>
</dbReference>
<dbReference type="PROSITE" id="PS50893">
    <property type="entry name" value="ABC_TRANSPORTER_2"/>
    <property type="match status" value="2"/>
</dbReference>
<dbReference type="GO" id="GO:0005524">
    <property type="term" value="F:ATP binding"/>
    <property type="evidence" value="ECO:0007669"/>
    <property type="project" value="UniProtKB-KW"/>
</dbReference>
<dbReference type="InterPro" id="IPR017871">
    <property type="entry name" value="ABC_transporter-like_CS"/>
</dbReference>
<dbReference type="Proteomes" id="UP000078540">
    <property type="component" value="Unassembled WGS sequence"/>
</dbReference>
<dbReference type="PANTHER" id="PTHR24223:SF415">
    <property type="entry name" value="FI20190P1"/>
    <property type="match status" value="1"/>
</dbReference>
<feature type="transmembrane region" description="Helical" evidence="8">
    <location>
        <begin position="92"/>
        <end position="120"/>
    </location>
</feature>
<evidence type="ECO:0000256" key="4">
    <source>
        <dbReference type="ARBA" id="ARBA00022741"/>
    </source>
</evidence>
<dbReference type="InterPro" id="IPR027417">
    <property type="entry name" value="P-loop_NTPase"/>
</dbReference>
<dbReference type="Gene3D" id="3.40.50.300">
    <property type="entry name" value="P-loop containing nucleotide triphosphate hydrolases"/>
    <property type="match status" value="2"/>
</dbReference>
<dbReference type="CDD" id="cd03244">
    <property type="entry name" value="ABCC_MRP_domain2"/>
    <property type="match status" value="1"/>
</dbReference>
<feature type="transmembrane region" description="Helical" evidence="8">
    <location>
        <begin position="794"/>
        <end position="814"/>
    </location>
</feature>
<feature type="domain" description="ABC transmembrane type-1" evidence="10">
    <location>
        <begin position="173"/>
        <end position="362"/>
    </location>
</feature>
<evidence type="ECO:0000259" key="10">
    <source>
        <dbReference type="PROSITE" id="PS50929"/>
    </source>
</evidence>
<dbReference type="PANTHER" id="PTHR24223">
    <property type="entry name" value="ATP-BINDING CASSETTE SUB-FAMILY C"/>
    <property type="match status" value="1"/>
</dbReference>
<dbReference type="SUPFAM" id="SSF90123">
    <property type="entry name" value="ABC transporter transmembrane region"/>
    <property type="match status" value="2"/>
</dbReference>
<dbReference type="Pfam" id="PF00664">
    <property type="entry name" value="ABC_membrane"/>
    <property type="match status" value="2"/>
</dbReference>
<keyword evidence="2" id="KW-0813">Transport</keyword>
<dbReference type="CDD" id="cd03250">
    <property type="entry name" value="ABCC_MRP_domain1"/>
    <property type="match status" value="1"/>
</dbReference>
<dbReference type="PROSITE" id="PS00211">
    <property type="entry name" value="ABC_TRANSPORTER_1"/>
    <property type="match status" value="2"/>
</dbReference>
<feature type="transmembrane region" description="Helical" evidence="8">
    <location>
        <begin position="132"/>
        <end position="150"/>
    </location>
</feature>
<evidence type="ECO:0000256" key="3">
    <source>
        <dbReference type="ARBA" id="ARBA00022692"/>
    </source>
</evidence>
<dbReference type="InterPro" id="IPR036640">
    <property type="entry name" value="ABC1_TM_sf"/>
</dbReference>
<dbReference type="Pfam" id="PF00005">
    <property type="entry name" value="ABC_tran"/>
    <property type="match status" value="2"/>
</dbReference>
<evidence type="ECO:0000313" key="11">
    <source>
        <dbReference type="EMBL" id="KYM81765.1"/>
    </source>
</evidence>
<keyword evidence="5" id="KW-0067">ATP-binding</keyword>
<keyword evidence="12" id="KW-1185">Reference proteome</keyword>
<feature type="domain" description="ABC transporter" evidence="9">
    <location>
        <begin position="395"/>
        <end position="618"/>
    </location>
</feature>